<evidence type="ECO:0000256" key="4">
    <source>
        <dbReference type="ARBA" id="ARBA00022598"/>
    </source>
</evidence>
<dbReference type="SUPFAM" id="SSF53623">
    <property type="entry name" value="MurD-like peptide ligases, catalytic domain"/>
    <property type="match status" value="1"/>
</dbReference>
<dbReference type="InterPro" id="IPR005762">
    <property type="entry name" value="MurD"/>
</dbReference>
<dbReference type="PANTHER" id="PTHR43692">
    <property type="entry name" value="UDP-N-ACETYLMURAMOYLALANINE--D-GLUTAMATE LIGASE"/>
    <property type="match status" value="1"/>
</dbReference>
<comment type="similarity">
    <text evidence="7">Belongs to the MurCDEF family.</text>
</comment>
<dbReference type="EMBL" id="MUFB01000001">
    <property type="protein sequence ID" value="OOE87915.1"/>
    <property type="molecule type" value="Genomic_DNA"/>
</dbReference>
<dbReference type="SUPFAM" id="SSF51984">
    <property type="entry name" value="MurCD N-terminal domain"/>
    <property type="match status" value="1"/>
</dbReference>
<evidence type="ECO:0000313" key="12">
    <source>
        <dbReference type="Proteomes" id="UP000189410"/>
    </source>
</evidence>
<sequence length="456" mass="48393">MPAASQRSLTEFHHIVVMGLGVTGLSVVRFIARHHPKACIRVMDSRTQPPGQDQLPDNVELHTGSWQPTWLADADLVVTNPGISLRTPALLPVHAAGTPVVGDIELFAWYCDQPVVAITGSNGKSTVTALVGEMARAAGMNVGVGGNIGVAALDLLDRGHELYVLELSSFQLETTESLVLDGAAFLNFSEDHMDRYDSLADYRAAKCRIFTHATTLIANADDPQTHDDLQTRHALQTNSASSMRLFGFHQGDYCLISHQGEAWLAAHGQPLLPVSSLGLVGRHNVANGLAAMALADSVGISQQGQKAALSTYAGLPHRCQKVAEHQGVLWVNDSKATNVASTLAALDGLDLDGRLHLLVGGDGKGADFRALQPALAKLSVSLYCFGKDKAQLAQLDKQAHCVDTLQQAMTAAANQVTAGDMVLLSPACSSLDQFANFAARGDAFIAGVESMIARQI</sequence>
<keyword evidence="7 8" id="KW-0131">Cell cycle</keyword>
<comment type="caution">
    <text evidence="11">The sequence shown here is derived from an EMBL/GenBank/DDBJ whole genome shotgun (WGS) entry which is preliminary data.</text>
</comment>
<evidence type="ECO:0000259" key="10">
    <source>
        <dbReference type="Pfam" id="PF08245"/>
    </source>
</evidence>
<dbReference type="Gene3D" id="3.40.50.720">
    <property type="entry name" value="NAD(P)-binding Rossmann-like Domain"/>
    <property type="match status" value="1"/>
</dbReference>
<comment type="function">
    <text evidence="7 8">Cell wall formation. Catalyzes the addition of glutamate to the nucleotide precursor UDP-N-acetylmuramoyl-L-alanine (UMA).</text>
</comment>
<dbReference type="GO" id="GO:0016874">
    <property type="term" value="F:ligase activity"/>
    <property type="evidence" value="ECO:0007669"/>
    <property type="project" value="UniProtKB-KW"/>
</dbReference>
<keyword evidence="7 8" id="KW-0132">Cell division</keyword>
<feature type="binding site" evidence="7">
    <location>
        <begin position="120"/>
        <end position="126"/>
    </location>
    <ligand>
        <name>ATP</name>
        <dbReference type="ChEBI" id="CHEBI:30616"/>
    </ligand>
</feature>
<dbReference type="InterPro" id="IPR036565">
    <property type="entry name" value="Mur-like_cat_sf"/>
</dbReference>
<dbReference type="Pfam" id="PF21799">
    <property type="entry name" value="MurD-like_N"/>
    <property type="match status" value="1"/>
</dbReference>
<dbReference type="Proteomes" id="UP000189410">
    <property type="component" value="Unassembled WGS sequence"/>
</dbReference>
<keyword evidence="7 8" id="KW-0133">Cell shape</keyword>
<comment type="pathway">
    <text evidence="2 7 8">Cell wall biogenesis; peptidoglycan biosynthesis.</text>
</comment>
<comment type="subcellular location">
    <subcellularLocation>
        <location evidence="1 7 8">Cytoplasm</location>
    </subcellularLocation>
</comment>
<keyword evidence="3 7" id="KW-0963">Cytoplasm</keyword>
<evidence type="ECO:0000256" key="6">
    <source>
        <dbReference type="ARBA" id="ARBA00022840"/>
    </source>
</evidence>
<dbReference type="NCBIfam" id="TIGR01087">
    <property type="entry name" value="murD"/>
    <property type="match status" value="1"/>
</dbReference>
<dbReference type="EC" id="6.3.2.9" evidence="7 8"/>
<dbReference type="SUPFAM" id="SSF53244">
    <property type="entry name" value="MurD-like peptide ligases, peptide-binding domain"/>
    <property type="match status" value="1"/>
</dbReference>
<feature type="domain" description="Mur ligase central" evidence="10">
    <location>
        <begin position="118"/>
        <end position="295"/>
    </location>
</feature>
<dbReference type="HAMAP" id="MF_00639">
    <property type="entry name" value="MurD"/>
    <property type="match status" value="1"/>
</dbReference>
<dbReference type="InterPro" id="IPR004101">
    <property type="entry name" value="Mur_ligase_C"/>
</dbReference>
<proteinExistence type="inferred from homology"/>
<dbReference type="Pfam" id="PF02875">
    <property type="entry name" value="Mur_ligase_C"/>
    <property type="match status" value="1"/>
</dbReference>
<comment type="catalytic activity">
    <reaction evidence="7 8">
        <text>UDP-N-acetyl-alpha-D-muramoyl-L-alanine + D-glutamate + ATP = UDP-N-acetyl-alpha-D-muramoyl-L-alanyl-D-glutamate + ADP + phosphate + H(+)</text>
        <dbReference type="Rhea" id="RHEA:16429"/>
        <dbReference type="ChEBI" id="CHEBI:15378"/>
        <dbReference type="ChEBI" id="CHEBI:29986"/>
        <dbReference type="ChEBI" id="CHEBI:30616"/>
        <dbReference type="ChEBI" id="CHEBI:43474"/>
        <dbReference type="ChEBI" id="CHEBI:83898"/>
        <dbReference type="ChEBI" id="CHEBI:83900"/>
        <dbReference type="ChEBI" id="CHEBI:456216"/>
        <dbReference type="EC" id="6.3.2.9"/>
    </reaction>
</comment>
<keyword evidence="5 7" id="KW-0547">Nucleotide-binding</keyword>
<organism evidence="11 12">
    <name type="scientific">Salinivibrio siamensis</name>
    <dbReference type="NCBI Taxonomy" id="414286"/>
    <lineage>
        <taxon>Bacteria</taxon>
        <taxon>Pseudomonadati</taxon>
        <taxon>Pseudomonadota</taxon>
        <taxon>Gammaproteobacteria</taxon>
        <taxon>Vibrionales</taxon>
        <taxon>Vibrionaceae</taxon>
        <taxon>Salinivibrio</taxon>
    </lineage>
</organism>
<dbReference type="InterPro" id="IPR013221">
    <property type="entry name" value="Mur_ligase_cen"/>
</dbReference>
<dbReference type="Gene3D" id="3.40.1190.10">
    <property type="entry name" value="Mur-like, catalytic domain"/>
    <property type="match status" value="1"/>
</dbReference>
<feature type="domain" description="Mur ligase C-terminal" evidence="9">
    <location>
        <begin position="317"/>
        <end position="428"/>
    </location>
</feature>
<evidence type="ECO:0000259" key="9">
    <source>
        <dbReference type="Pfam" id="PF02875"/>
    </source>
</evidence>
<dbReference type="Pfam" id="PF08245">
    <property type="entry name" value="Mur_ligase_M"/>
    <property type="match status" value="1"/>
</dbReference>
<keyword evidence="6 7" id="KW-0067">ATP-binding</keyword>
<accession>A0ABX3KG28</accession>
<evidence type="ECO:0000256" key="3">
    <source>
        <dbReference type="ARBA" id="ARBA00022490"/>
    </source>
</evidence>
<reference evidence="11 12" key="1">
    <citation type="journal article" date="2017" name="Genome Announc.">
        <title>Draft Genome Sequences of Salinivibrio proteolyticus, Salinivibrio sharmensis, Salinivibrio siamensis, Salinivibrio costicola subsp. alcaliphilus, Salinivibrio costicola subsp. vallismortis, and 29 New Isolates Belonging to the Genus Salinivibrio.</title>
        <authorList>
            <person name="Lopez-Hermoso C."/>
            <person name="de la Haba R.R."/>
            <person name="Sanchez-Porro C."/>
            <person name="Bayliss S.C."/>
            <person name="Feil E.J."/>
            <person name="Ventosa A."/>
        </authorList>
    </citation>
    <scope>NUCLEOTIDE SEQUENCE [LARGE SCALE GENOMIC DNA]</scope>
    <source>
        <strain evidence="11 12">JCM 14472</strain>
    </source>
</reference>
<evidence type="ECO:0000256" key="8">
    <source>
        <dbReference type="RuleBase" id="RU003664"/>
    </source>
</evidence>
<name>A0ABX3KG28_9GAMM</name>
<evidence type="ECO:0000256" key="5">
    <source>
        <dbReference type="ARBA" id="ARBA00022741"/>
    </source>
</evidence>
<dbReference type="InterPro" id="IPR036615">
    <property type="entry name" value="Mur_ligase_C_dom_sf"/>
</dbReference>
<evidence type="ECO:0000256" key="7">
    <source>
        <dbReference type="HAMAP-Rule" id="MF_00639"/>
    </source>
</evidence>
<dbReference type="PANTHER" id="PTHR43692:SF1">
    <property type="entry name" value="UDP-N-ACETYLMURAMOYLALANINE--D-GLUTAMATE LIGASE"/>
    <property type="match status" value="1"/>
</dbReference>
<dbReference type="Gene3D" id="3.90.190.20">
    <property type="entry name" value="Mur ligase, C-terminal domain"/>
    <property type="match status" value="1"/>
</dbReference>
<evidence type="ECO:0000256" key="1">
    <source>
        <dbReference type="ARBA" id="ARBA00004496"/>
    </source>
</evidence>
<dbReference type="RefSeq" id="WP_077667363.1">
    <property type="nucleotide sequence ID" value="NZ_MUFB01000001.1"/>
</dbReference>
<gene>
    <name evidence="7" type="primary">murD</name>
    <name evidence="11" type="ORF">BZG73_01185</name>
</gene>
<keyword evidence="7 8" id="KW-0573">Peptidoglycan synthesis</keyword>
<keyword evidence="7 8" id="KW-0961">Cell wall biogenesis/degradation</keyword>
<evidence type="ECO:0000256" key="2">
    <source>
        <dbReference type="ARBA" id="ARBA00004752"/>
    </source>
</evidence>
<keyword evidence="4 7" id="KW-0436">Ligase</keyword>
<evidence type="ECO:0000313" key="11">
    <source>
        <dbReference type="EMBL" id="OOE87915.1"/>
    </source>
</evidence>
<keyword evidence="12" id="KW-1185">Reference proteome</keyword>
<protein>
    <recommendedName>
        <fullName evidence="7 8">UDP-N-acetylmuramoylalanine--D-glutamate ligase</fullName>
        <ecNumber evidence="7 8">6.3.2.9</ecNumber>
    </recommendedName>
    <alternativeName>
        <fullName evidence="7">D-glutamic acid-adding enzyme</fullName>
    </alternativeName>
    <alternativeName>
        <fullName evidence="7">UDP-N-acetylmuramoyl-L-alanyl-D-glutamate synthetase</fullName>
    </alternativeName>
</protein>